<dbReference type="CDD" id="cd00075">
    <property type="entry name" value="HATPase"/>
    <property type="match status" value="1"/>
</dbReference>
<dbReference type="CDD" id="cd00082">
    <property type="entry name" value="HisKA"/>
    <property type="match status" value="1"/>
</dbReference>
<feature type="transmembrane region" description="Helical" evidence="4">
    <location>
        <begin position="750"/>
        <end position="768"/>
    </location>
</feature>
<dbReference type="PROSITE" id="PS50109">
    <property type="entry name" value="HIS_KIN"/>
    <property type="match status" value="1"/>
</dbReference>
<dbReference type="Gene3D" id="2.60.40.10">
    <property type="entry name" value="Immunoglobulins"/>
    <property type="match status" value="1"/>
</dbReference>
<dbReference type="InterPro" id="IPR036097">
    <property type="entry name" value="HisK_dim/P_sf"/>
</dbReference>
<reference evidence="6" key="1">
    <citation type="submission" date="2024-06" db="EMBL/GenBank/DDBJ databases">
        <title>Sequencing and assembly of the genome of Dyadobacter sp. strain 676, a symbiont of Cyamopsis tetragonoloba.</title>
        <authorList>
            <person name="Guro P."/>
            <person name="Sazanova A."/>
            <person name="Kuznetsova I."/>
            <person name="Belimov A."/>
            <person name="Safronova V."/>
        </authorList>
    </citation>
    <scope>NUCLEOTIDE SEQUENCE</scope>
    <source>
        <strain evidence="6">676</strain>
    </source>
</reference>
<feature type="domain" description="Histidine kinase" evidence="5">
    <location>
        <begin position="820"/>
        <end position="1030"/>
    </location>
</feature>
<proteinExistence type="predicted"/>
<evidence type="ECO:0000256" key="2">
    <source>
        <dbReference type="ARBA" id="ARBA00012438"/>
    </source>
</evidence>
<organism evidence="6">
    <name type="scientific">Dyadobacter sp. 676</name>
    <dbReference type="NCBI Taxonomy" id="3088362"/>
    <lineage>
        <taxon>Bacteria</taxon>
        <taxon>Pseudomonadati</taxon>
        <taxon>Bacteroidota</taxon>
        <taxon>Cytophagia</taxon>
        <taxon>Cytophagales</taxon>
        <taxon>Spirosomataceae</taxon>
        <taxon>Dyadobacter</taxon>
    </lineage>
</organism>
<keyword evidence="3" id="KW-0597">Phosphoprotein</keyword>
<dbReference type="PANTHER" id="PTHR43547">
    <property type="entry name" value="TWO-COMPONENT HISTIDINE KINASE"/>
    <property type="match status" value="1"/>
</dbReference>
<keyword evidence="4" id="KW-0472">Membrane</keyword>
<dbReference type="Pfam" id="PF02518">
    <property type="entry name" value="HATPase_c"/>
    <property type="match status" value="1"/>
</dbReference>
<dbReference type="GO" id="GO:0000155">
    <property type="term" value="F:phosphorelay sensor kinase activity"/>
    <property type="evidence" value="ECO:0007669"/>
    <property type="project" value="InterPro"/>
</dbReference>
<name>A0AAU8FHF7_9BACT</name>
<dbReference type="Gene3D" id="3.30.565.10">
    <property type="entry name" value="Histidine kinase-like ATPase, C-terminal domain"/>
    <property type="match status" value="1"/>
</dbReference>
<keyword evidence="4" id="KW-0812">Transmembrane</keyword>
<dbReference type="InterPro" id="IPR036890">
    <property type="entry name" value="HATPase_C_sf"/>
</dbReference>
<protein>
    <recommendedName>
        <fullName evidence="2">histidine kinase</fullName>
        <ecNumber evidence="2">2.7.13.3</ecNumber>
    </recommendedName>
</protein>
<evidence type="ECO:0000259" key="5">
    <source>
        <dbReference type="PROSITE" id="PS50109"/>
    </source>
</evidence>
<dbReference type="InterPro" id="IPR015943">
    <property type="entry name" value="WD40/YVTN_repeat-like_dom_sf"/>
</dbReference>
<dbReference type="EMBL" id="CP159289">
    <property type="protein sequence ID" value="XCH23382.1"/>
    <property type="molecule type" value="Genomic_DNA"/>
</dbReference>
<evidence type="ECO:0000256" key="1">
    <source>
        <dbReference type="ARBA" id="ARBA00000085"/>
    </source>
</evidence>
<dbReference type="InterPro" id="IPR003661">
    <property type="entry name" value="HisK_dim/P_dom"/>
</dbReference>
<dbReference type="SUPFAM" id="SSF47384">
    <property type="entry name" value="Homodimeric domain of signal transducing histidine kinase"/>
    <property type="match status" value="1"/>
</dbReference>
<dbReference type="EC" id="2.7.13.3" evidence="2"/>
<dbReference type="InterPro" id="IPR005467">
    <property type="entry name" value="His_kinase_dom"/>
</dbReference>
<evidence type="ECO:0000256" key="4">
    <source>
        <dbReference type="SAM" id="Phobius"/>
    </source>
</evidence>
<dbReference type="Gene3D" id="2.130.10.10">
    <property type="entry name" value="YVTN repeat-like/Quinoprotein amine dehydrogenase"/>
    <property type="match status" value="3"/>
</dbReference>
<keyword evidence="4" id="KW-1133">Transmembrane helix</keyword>
<dbReference type="InterPro" id="IPR011110">
    <property type="entry name" value="Reg_prop"/>
</dbReference>
<dbReference type="InterPro" id="IPR013783">
    <property type="entry name" value="Ig-like_fold"/>
</dbReference>
<dbReference type="Pfam" id="PF07494">
    <property type="entry name" value="Reg_prop"/>
    <property type="match status" value="1"/>
</dbReference>
<dbReference type="SUPFAM" id="SSF63829">
    <property type="entry name" value="Calcium-dependent phosphotriesterase"/>
    <property type="match status" value="1"/>
</dbReference>
<evidence type="ECO:0000313" key="6">
    <source>
        <dbReference type="EMBL" id="XCH23382.1"/>
    </source>
</evidence>
<accession>A0AAU8FHF7</accession>
<dbReference type="InterPro" id="IPR003594">
    <property type="entry name" value="HATPase_dom"/>
</dbReference>
<dbReference type="SMART" id="SM00387">
    <property type="entry name" value="HATPase_c"/>
    <property type="match status" value="1"/>
</dbReference>
<dbReference type="PANTHER" id="PTHR43547:SF2">
    <property type="entry name" value="HYBRID SIGNAL TRANSDUCTION HISTIDINE KINASE C"/>
    <property type="match status" value="1"/>
</dbReference>
<comment type="catalytic activity">
    <reaction evidence="1">
        <text>ATP + protein L-histidine = ADP + protein N-phospho-L-histidine.</text>
        <dbReference type="EC" id="2.7.13.3"/>
    </reaction>
</comment>
<dbReference type="Gene3D" id="1.10.287.130">
    <property type="match status" value="1"/>
</dbReference>
<evidence type="ECO:0000256" key="3">
    <source>
        <dbReference type="ARBA" id="ARBA00022553"/>
    </source>
</evidence>
<gene>
    <name evidence="6" type="ORF">ABV298_24125</name>
</gene>
<dbReference type="RefSeq" id="WP_353718708.1">
    <property type="nucleotide sequence ID" value="NZ_CP159289.1"/>
</dbReference>
<dbReference type="AlphaFoldDB" id="A0AAU8FHF7"/>
<sequence length="1030" mass="116665">MSLLTLTTIILSRALAQQRDESHLSRFHSEHFTVGNGLPQNSVYSIVRDELGFMWLSTERGLVRYDGKEFTVFDNFGNTYTSGSIRNIGIDPRPTARGLYAINNEHRFIRIYQGSAVADTSLVKDLTGLPFTYPSQYKGHLLERLPKLDDIPGLTPYVAPIGQGRYFVYDQKTLRYYDNNQLKGHLAFPNKHPWGFFRLDNSLYHWGSGRLTRFTASSERLKYEPAVFKGALAGNPSLKDPGAFEIFWNNASNQTFIRLNQSLYYITVGENGNLDSKLILEGFNFSKDIIRAVYYDQKAERIFLGSHINGLLVLTRKKFATHAVPFPDTDQVYYGQARLGNRSILSSQGIVYEIDSVGQRVVARQIPLVTKSVTWDKTSIVVDANGDIWCKKQKRLMLISAGGSKMKASWNLPSEITQLYYGPDATIWIGTLTAGIFQIKTPLKAGNTPTQFIGPLPEVSWIQQAAGFLWIGTVDGLLRVEKATGKVIRIKGLNDIYVRSLHISTDGSEVWVTTYKSGLFLLKDLKLTRFPLDRERYLANTHCIVEDRNGFFWIPTNHGLFQVLKNDLLSYARHGSRLYYHLYSREDGFNSDEFNGRCEPCAVRLGSGHVSLPSMDGLVWYKPETIAAEVPDRPIVINSIQVDRHIQQAGQAVSFSQNQKELRIELLTPFFGNQNNLQFSYALRKKGSFPAEADWLPIEVVSGNKALITILTLGKGNYTLFVRKMNGFGQQGFSYKTIDISVPPFWYQTWWFYSLASILLIAVAAELIRNRVNRVRRVNLALEKQVNVRTAQLRTTLRDLQKSQDSIISQMRLQSRLMASIAHDVRSPLGAVIAVAAEQQKMIDKGQHKMAFSVSKDIEESIKQVKASLEEMLAYAKFRIYDHEPQTEIVNLNQLIDETMLLYGNNSRIHPNTFVNQVPSDTLVTTNVPLLKIIVHNLIDNANKFTDNGVIKAYVLSQPDSLRLYIEDNGRGISQELVMWFESEDRSEKEEPPTGIGLVMVKELAPSVVKSIRIERLSPGTRLTLTFHNH</sequence>
<dbReference type="SUPFAM" id="SSF55874">
    <property type="entry name" value="ATPase domain of HSP90 chaperone/DNA topoisomerase II/histidine kinase"/>
    <property type="match status" value="1"/>
</dbReference>